<name>A0A813RU01_9BILA</name>
<dbReference type="Proteomes" id="UP000681722">
    <property type="component" value="Unassembled WGS sequence"/>
</dbReference>
<dbReference type="GO" id="GO:0005102">
    <property type="term" value="F:signaling receptor binding"/>
    <property type="evidence" value="ECO:0007669"/>
    <property type="project" value="TreeGrafter"/>
</dbReference>
<dbReference type="Pfam" id="PF00595">
    <property type="entry name" value="PDZ"/>
    <property type="match status" value="1"/>
</dbReference>
<protein>
    <recommendedName>
        <fullName evidence="3">PDZ domain-containing protein</fullName>
    </recommendedName>
</protein>
<dbReference type="Gene3D" id="2.30.42.10">
    <property type="match status" value="1"/>
</dbReference>
<sequence length="160" mass="17909">MNYIDILHPSSSTSEQVHPGLREIKLERDPNYSGYGFHLQYNKITYLAREVEENSPAQRSGLRTNDLIRKINGEVTDKMPHSNFVKIVNDSNEITFTVEQKPESAILPEKNVTATTTTVVTTTTASDAGRGGEHQDAQSDSSKNPKEKLKKKIHKITARS</sequence>
<dbReference type="SMART" id="SM00228">
    <property type="entry name" value="PDZ"/>
    <property type="match status" value="1"/>
</dbReference>
<evidence type="ECO:0000313" key="6">
    <source>
        <dbReference type="Proteomes" id="UP000663829"/>
    </source>
</evidence>
<dbReference type="Proteomes" id="UP000663829">
    <property type="component" value="Unassembled WGS sequence"/>
</dbReference>
<dbReference type="SUPFAM" id="SSF50156">
    <property type="entry name" value="PDZ domain-like"/>
    <property type="match status" value="1"/>
</dbReference>
<dbReference type="PROSITE" id="PS50106">
    <property type="entry name" value="PDZ"/>
    <property type="match status" value="1"/>
</dbReference>
<keyword evidence="6" id="KW-1185">Reference proteome</keyword>
<comment type="caution">
    <text evidence="4">The sequence shown here is derived from an EMBL/GenBank/DDBJ whole genome shotgun (WGS) entry which is preliminary data.</text>
</comment>
<feature type="region of interest" description="Disordered" evidence="2">
    <location>
        <begin position="122"/>
        <end position="160"/>
    </location>
</feature>
<accession>A0A813RU01</accession>
<gene>
    <name evidence="4" type="ORF">GPM918_LOCUS2722</name>
    <name evidence="5" type="ORF">SRO942_LOCUS2722</name>
</gene>
<feature type="compositionally biased region" description="Basic residues" evidence="2">
    <location>
        <begin position="148"/>
        <end position="160"/>
    </location>
</feature>
<dbReference type="PANTHER" id="PTHR14191">
    <property type="entry name" value="PDZ DOMAIN CONTAINING PROTEIN"/>
    <property type="match status" value="1"/>
</dbReference>
<dbReference type="InterPro" id="IPR036034">
    <property type="entry name" value="PDZ_sf"/>
</dbReference>
<evidence type="ECO:0000313" key="4">
    <source>
        <dbReference type="EMBL" id="CAF0785782.1"/>
    </source>
</evidence>
<dbReference type="EMBL" id="CAJNOQ010000310">
    <property type="protein sequence ID" value="CAF0785782.1"/>
    <property type="molecule type" value="Genomic_DNA"/>
</dbReference>
<dbReference type="OrthoDB" id="123971at2759"/>
<dbReference type="GO" id="GO:0043495">
    <property type="term" value="F:protein-membrane adaptor activity"/>
    <property type="evidence" value="ECO:0007669"/>
    <property type="project" value="TreeGrafter"/>
</dbReference>
<feature type="domain" description="PDZ" evidence="3">
    <location>
        <begin position="23"/>
        <end position="103"/>
    </location>
</feature>
<evidence type="ECO:0000256" key="1">
    <source>
        <dbReference type="ARBA" id="ARBA00022737"/>
    </source>
</evidence>
<dbReference type="EMBL" id="CAJOBC010000310">
    <property type="protein sequence ID" value="CAF3569508.1"/>
    <property type="molecule type" value="Genomic_DNA"/>
</dbReference>
<reference evidence="4" key="1">
    <citation type="submission" date="2021-02" db="EMBL/GenBank/DDBJ databases">
        <authorList>
            <person name="Nowell W R."/>
        </authorList>
    </citation>
    <scope>NUCLEOTIDE SEQUENCE</scope>
</reference>
<proteinExistence type="predicted"/>
<dbReference type="InterPro" id="IPR001478">
    <property type="entry name" value="PDZ"/>
</dbReference>
<dbReference type="AlphaFoldDB" id="A0A813RU01"/>
<evidence type="ECO:0000256" key="2">
    <source>
        <dbReference type="SAM" id="MobiDB-lite"/>
    </source>
</evidence>
<keyword evidence="1" id="KW-0677">Repeat</keyword>
<dbReference type="GO" id="GO:0072659">
    <property type="term" value="P:protein localization to plasma membrane"/>
    <property type="evidence" value="ECO:0007669"/>
    <property type="project" value="TreeGrafter"/>
</dbReference>
<evidence type="ECO:0000259" key="3">
    <source>
        <dbReference type="PROSITE" id="PS50106"/>
    </source>
</evidence>
<dbReference type="PANTHER" id="PTHR14191:SF27">
    <property type="entry name" value="MICROTUBULE ASSOCIATED SERINE_THREONINE KINASE FAMILY MEMBER 4"/>
    <property type="match status" value="1"/>
</dbReference>
<dbReference type="InterPro" id="IPR051067">
    <property type="entry name" value="NHER"/>
</dbReference>
<evidence type="ECO:0000313" key="5">
    <source>
        <dbReference type="EMBL" id="CAF3569508.1"/>
    </source>
</evidence>
<feature type="compositionally biased region" description="Basic and acidic residues" evidence="2">
    <location>
        <begin position="130"/>
        <end position="147"/>
    </location>
</feature>
<dbReference type="GO" id="GO:0016324">
    <property type="term" value="C:apical plasma membrane"/>
    <property type="evidence" value="ECO:0007669"/>
    <property type="project" value="TreeGrafter"/>
</dbReference>
<organism evidence="4 6">
    <name type="scientific">Didymodactylos carnosus</name>
    <dbReference type="NCBI Taxonomy" id="1234261"/>
    <lineage>
        <taxon>Eukaryota</taxon>
        <taxon>Metazoa</taxon>
        <taxon>Spiralia</taxon>
        <taxon>Gnathifera</taxon>
        <taxon>Rotifera</taxon>
        <taxon>Eurotatoria</taxon>
        <taxon>Bdelloidea</taxon>
        <taxon>Philodinida</taxon>
        <taxon>Philodinidae</taxon>
        <taxon>Didymodactylos</taxon>
    </lineage>
</organism>